<evidence type="ECO:0000256" key="1">
    <source>
        <dbReference type="SAM" id="MobiDB-lite"/>
    </source>
</evidence>
<proteinExistence type="predicted"/>
<dbReference type="EMBL" id="KQ965756">
    <property type="protein sequence ID" value="KXS16157.1"/>
    <property type="molecule type" value="Genomic_DNA"/>
</dbReference>
<accession>A0A139AH90</accession>
<feature type="region of interest" description="Disordered" evidence="1">
    <location>
        <begin position="144"/>
        <end position="165"/>
    </location>
</feature>
<dbReference type="AlphaFoldDB" id="A0A139AH90"/>
<organism evidence="2 3">
    <name type="scientific">Gonapodya prolifera (strain JEL478)</name>
    <name type="common">Monoblepharis prolifera</name>
    <dbReference type="NCBI Taxonomy" id="1344416"/>
    <lineage>
        <taxon>Eukaryota</taxon>
        <taxon>Fungi</taxon>
        <taxon>Fungi incertae sedis</taxon>
        <taxon>Chytridiomycota</taxon>
        <taxon>Chytridiomycota incertae sedis</taxon>
        <taxon>Monoblepharidomycetes</taxon>
        <taxon>Monoblepharidales</taxon>
        <taxon>Gonapodyaceae</taxon>
        <taxon>Gonapodya</taxon>
    </lineage>
</organism>
<sequence>MARLANRGTEESEMGWVTKAPPLEGPGELHEPRVHYEERGKSRIALVNAACAQDHVHTEFRQRSVSTSGAGECHLNPSDASLRFATGINFPHAVTKSIVSSRELGRIGSSTIVAAGGRIGDRMVASRLTTASFRPAIARTPVANDVSGGPMRGNPAESLGGGIRQ</sequence>
<gene>
    <name evidence="2" type="ORF">M427DRAFT_43959</name>
</gene>
<keyword evidence="3" id="KW-1185">Reference proteome</keyword>
<protein>
    <submittedName>
        <fullName evidence="2">Uncharacterized protein</fullName>
    </submittedName>
</protein>
<feature type="region of interest" description="Disordered" evidence="1">
    <location>
        <begin position="1"/>
        <end position="30"/>
    </location>
</feature>
<name>A0A139AH90_GONPJ</name>
<evidence type="ECO:0000313" key="3">
    <source>
        <dbReference type="Proteomes" id="UP000070544"/>
    </source>
</evidence>
<evidence type="ECO:0000313" key="2">
    <source>
        <dbReference type="EMBL" id="KXS16157.1"/>
    </source>
</evidence>
<reference evidence="2 3" key="1">
    <citation type="journal article" date="2015" name="Genome Biol. Evol.">
        <title>Phylogenomic analyses indicate that early fungi evolved digesting cell walls of algal ancestors of land plants.</title>
        <authorList>
            <person name="Chang Y."/>
            <person name="Wang S."/>
            <person name="Sekimoto S."/>
            <person name="Aerts A.L."/>
            <person name="Choi C."/>
            <person name="Clum A."/>
            <person name="LaButti K.M."/>
            <person name="Lindquist E.A."/>
            <person name="Yee Ngan C."/>
            <person name="Ohm R.A."/>
            <person name="Salamov A.A."/>
            <person name="Grigoriev I.V."/>
            <person name="Spatafora J.W."/>
            <person name="Berbee M.L."/>
        </authorList>
    </citation>
    <scope>NUCLEOTIDE SEQUENCE [LARGE SCALE GENOMIC DNA]</scope>
    <source>
        <strain evidence="2 3">JEL478</strain>
    </source>
</reference>
<dbReference type="Proteomes" id="UP000070544">
    <property type="component" value="Unassembled WGS sequence"/>
</dbReference>